<keyword evidence="1" id="KW-0472">Membrane</keyword>
<dbReference type="Proteomes" id="UP000886657">
    <property type="component" value="Unassembled WGS sequence"/>
</dbReference>
<protein>
    <submittedName>
        <fullName evidence="2">Uncharacterized protein</fullName>
    </submittedName>
</protein>
<evidence type="ECO:0000313" key="3">
    <source>
        <dbReference type="Proteomes" id="UP000886657"/>
    </source>
</evidence>
<comment type="caution">
    <text evidence="2">The sequence shown here is derived from an EMBL/GenBank/DDBJ whole genome shotgun (WGS) entry which is preliminary data.</text>
</comment>
<sequence>MREFLQGLAVWGFGLALALGLPGSSWKEAAAPIFPWGALGPALLVVALLSVLAPLLAWLGGPGLADRRPLALLEAPPDLLWAALLLALWPSHWGPPGIPGWLLAFLLAALPGEVRWLAQAMPGERPFPQAWGRAATRRMRRLVLMHLWGRWLAARLPLWLTATLVLERVLGVPGLGTDWMTRVAVRDRAGLALWILALALLWALARFGDREPA</sequence>
<proteinExistence type="predicted"/>
<evidence type="ECO:0000256" key="1">
    <source>
        <dbReference type="SAM" id="Phobius"/>
    </source>
</evidence>
<accession>A0A9D7SFR5</accession>
<gene>
    <name evidence="2" type="ORF">IPP58_10125</name>
</gene>
<feature type="transmembrane region" description="Helical" evidence="1">
    <location>
        <begin position="191"/>
        <end position="208"/>
    </location>
</feature>
<evidence type="ECO:0000313" key="2">
    <source>
        <dbReference type="EMBL" id="MBK9796837.1"/>
    </source>
</evidence>
<dbReference type="AlphaFoldDB" id="A0A9D7SFR5"/>
<keyword evidence="1" id="KW-1133">Transmembrane helix</keyword>
<dbReference type="EMBL" id="JADKIO010000007">
    <property type="protein sequence ID" value="MBK9796837.1"/>
    <property type="molecule type" value="Genomic_DNA"/>
</dbReference>
<keyword evidence="1" id="KW-0812">Transmembrane</keyword>
<reference evidence="2" key="1">
    <citation type="submission" date="2020-10" db="EMBL/GenBank/DDBJ databases">
        <title>Connecting structure to function with the recovery of over 1000 high-quality activated sludge metagenome-assembled genomes encoding full-length rRNA genes using long-read sequencing.</title>
        <authorList>
            <person name="Singleton C.M."/>
            <person name="Petriglieri F."/>
            <person name="Kristensen J.M."/>
            <person name="Kirkegaard R.H."/>
            <person name="Michaelsen T.Y."/>
            <person name="Andersen M.H."/>
            <person name="Karst S.M."/>
            <person name="Dueholm M.S."/>
            <person name="Nielsen P.H."/>
            <person name="Albertsen M."/>
        </authorList>
    </citation>
    <scope>NUCLEOTIDE SEQUENCE</scope>
    <source>
        <strain evidence="2">Skiv_18-Q3-R9-52_MAXAC.067</strain>
    </source>
</reference>
<feature type="transmembrane region" description="Helical" evidence="1">
    <location>
        <begin position="36"/>
        <end position="58"/>
    </location>
</feature>
<organism evidence="2 3">
    <name type="scientific">Candidatus Geothrix skivensis</name>
    <dbReference type="NCBI Taxonomy" id="2954439"/>
    <lineage>
        <taxon>Bacteria</taxon>
        <taxon>Pseudomonadati</taxon>
        <taxon>Acidobacteriota</taxon>
        <taxon>Holophagae</taxon>
        <taxon>Holophagales</taxon>
        <taxon>Holophagaceae</taxon>
        <taxon>Geothrix</taxon>
    </lineage>
</organism>
<name>A0A9D7SFR5_9BACT</name>